<dbReference type="RefSeq" id="WP_182253153.1">
    <property type="nucleotide sequence ID" value="NZ_CP043732.1"/>
</dbReference>
<dbReference type="GO" id="GO:0032259">
    <property type="term" value="P:methylation"/>
    <property type="evidence" value="ECO:0007669"/>
    <property type="project" value="UniProtKB-KW"/>
</dbReference>
<gene>
    <name evidence="5" type="ORF">FVO59_13765</name>
</gene>
<dbReference type="SUPFAM" id="SSF53335">
    <property type="entry name" value="S-adenosyl-L-methionine-dependent methyltransferases"/>
    <property type="match status" value="1"/>
</dbReference>
<keyword evidence="2 5" id="KW-0808">Transferase</keyword>
<dbReference type="Pfam" id="PF08241">
    <property type="entry name" value="Methyltransf_11"/>
    <property type="match status" value="1"/>
</dbReference>
<name>A0A7D8AI27_9MICO</name>
<keyword evidence="3" id="KW-0949">S-adenosyl-L-methionine</keyword>
<dbReference type="CDD" id="cd02440">
    <property type="entry name" value="AdoMet_MTases"/>
    <property type="match status" value="1"/>
</dbReference>
<dbReference type="Gene3D" id="3.40.50.150">
    <property type="entry name" value="Vaccinia Virus protein VP39"/>
    <property type="match status" value="1"/>
</dbReference>
<dbReference type="PANTHER" id="PTHR43464:SF19">
    <property type="entry name" value="UBIQUINONE BIOSYNTHESIS O-METHYLTRANSFERASE, MITOCHONDRIAL"/>
    <property type="match status" value="1"/>
</dbReference>
<dbReference type="PANTHER" id="PTHR43464">
    <property type="entry name" value="METHYLTRANSFERASE"/>
    <property type="match status" value="1"/>
</dbReference>
<keyword evidence="1 5" id="KW-0489">Methyltransferase</keyword>
<evidence type="ECO:0000313" key="6">
    <source>
        <dbReference type="Proteomes" id="UP000515708"/>
    </source>
</evidence>
<accession>A0A7D8AI27</accession>
<evidence type="ECO:0000256" key="1">
    <source>
        <dbReference type="ARBA" id="ARBA00022603"/>
    </source>
</evidence>
<proteinExistence type="predicted"/>
<protein>
    <submittedName>
        <fullName evidence="5">Class I SAM-dependent methyltransferase</fullName>
    </submittedName>
</protein>
<organism evidence="5 6">
    <name type="scientific">Microbacterium esteraromaticum</name>
    <dbReference type="NCBI Taxonomy" id="57043"/>
    <lineage>
        <taxon>Bacteria</taxon>
        <taxon>Bacillati</taxon>
        <taxon>Actinomycetota</taxon>
        <taxon>Actinomycetes</taxon>
        <taxon>Micrococcales</taxon>
        <taxon>Microbacteriaceae</taxon>
        <taxon>Microbacterium</taxon>
    </lineage>
</organism>
<evidence type="ECO:0000256" key="3">
    <source>
        <dbReference type="ARBA" id="ARBA00022691"/>
    </source>
</evidence>
<feature type="domain" description="Methyltransferase type 11" evidence="4">
    <location>
        <begin position="56"/>
        <end position="146"/>
    </location>
</feature>
<dbReference type="InterPro" id="IPR013216">
    <property type="entry name" value="Methyltransf_11"/>
</dbReference>
<dbReference type="AlphaFoldDB" id="A0A7D8AI27"/>
<dbReference type="InterPro" id="IPR029063">
    <property type="entry name" value="SAM-dependent_MTases_sf"/>
</dbReference>
<sequence>MARGDQREIDARIQRYYGGVFDEGARLTTRSPQGPVEFLRTQEIIRERVASGRVIDIGGGAGVHARALQDAGYAVELIDPVPRHVEQARDAGIRARIADARDLPFGEAEFDAALMLGPLYHLAARTERLRALREAARVVRPGGFVFAAGLSRFIAFGRATLGRPVPEPFPEEWVALAARGEPAEGMRFPAGHFHSAEELDEEVGSSGLEVDAVLGVEGPCGTVLESLDTAGEELVEAALVMARASASIPAIRDLSAHLIAVARVPS</sequence>
<dbReference type="EMBL" id="CP043732">
    <property type="protein sequence ID" value="QMU98143.1"/>
    <property type="molecule type" value="Genomic_DNA"/>
</dbReference>
<dbReference type="GO" id="GO:0008757">
    <property type="term" value="F:S-adenosylmethionine-dependent methyltransferase activity"/>
    <property type="evidence" value="ECO:0007669"/>
    <property type="project" value="InterPro"/>
</dbReference>
<evidence type="ECO:0000259" key="4">
    <source>
        <dbReference type="Pfam" id="PF08241"/>
    </source>
</evidence>
<evidence type="ECO:0000313" key="5">
    <source>
        <dbReference type="EMBL" id="QMU98143.1"/>
    </source>
</evidence>
<reference evidence="5 6" key="1">
    <citation type="journal article" date="2020" name="Front. Microbiol.">
        <title>Design of Bacterial Strain-Specific qPCR Assays Using NGS Data and Publicly Available Resources and Its Application to Track Biocontrol Strains.</title>
        <authorList>
            <person name="Hernandez I."/>
            <person name="Sant C."/>
            <person name="Martinez R."/>
            <person name="Fernandez C."/>
        </authorList>
    </citation>
    <scope>NUCLEOTIDE SEQUENCE [LARGE SCALE GENOMIC DNA]</scope>
    <source>
        <strain evidence="5 6">B24</strain>
    </source>
</reference>
<dbReference type="Proteomes" id="UP000515708">
    <property type="component" value="Chromosome"/>
</dbReference>
<evidence type="ECO:0000256" key="2">
    <source>
        <dbReference type="ARBA" id="ARBA00022679"/>
    </source>
</evidence>